<dbReference type="InterPro" id="IPR000073">
    <property type="entry name" value="AB_hydrolase_1"/>
</dbReference>
<dbReference type="RefSeq" id="WP_015884360.1">
    <property type="nucleotide sequence ID" value="NC_012669.1"/>
</dbReference>
<dbReference type="Proteomes" id="UP000007962">
    <property type="component" value="Chromosome"/>
</dbReference>
<evidence type="ECO:0000259" key="2">
    <source>
        <dbReference type="Pfam" id="PF12697"/>
    </source>
</evidence>
<dbReference type="SUPFAM" id="SSF53474">
    <property type="entry name" value="alpha/beta-Hydrolases"/>
    <property type="match status" value="1"/>
</dbReference>
<dbReference type="Gene3D" id="3.40.50.1820">
    <property type="entry name" value="alpha/beta hydrolase"/>
    <property type="match status" value="1"/>
</dbReference>
<organism evidence="3 4">
    <name type="scientific">Beutenbergia cavernae (strain ATCC BAA-8 / DSM 12333 / CCUG 43141 / JCM 11478 / NBRC 16432 / NCIMB 13614 / HKI 0122)</name>
    <dbReference type="NCBI Taxonomy" id="471853"/>
    <lineage>
        <taxon>Bacteria</taxon>
        <taxon>Bacillati</taxon>
        <taxon>Actinomycetota</taxon>
        <taxon>Actinomycetes</taxon>
        <taxon>Micrococcales</taxon>
        <taxon>Beutenbergiaceae</taxon>
        <taxon>Beutenbergia</taxon>
    </lineage>
</organism>
<feature type="region of interest" description="Disordered" evidence="1">
    <location>
        <begin position="1"/>
        <end position="26"/>
    </location>
</feature>
<keyword evidence="3" id="KW-0378">Hydrolase</keyword>
<keyword evidence="4" id="KW-1185">Reference proteome</keyword>
<evidence type="ECO:0000313" key="4">
    <source>
        <dbReference type="Proteomes" id="UP000007962"/>
    </source>
</evidence>
<evidence type="ECO:0000256" key="1">
    <source>
        <dbReference type="SAM" id="MobiDB-lite"/>
    </source>
</evidence>
<dbReference type="eggNOG" id="COG0596">
    <property type="taxonomic scope" value="Bacteria"/>
</dbReference>
<dbReference type="InterPro" id="IPR029058">
    <property type="entry name" value="AB_hydrolase_fold"/>
</dbReference>
<dbReference type="KEGG" id="bcv:Bcav_3881"/>
<dbReference type="GO" id="GO:0016787">
    <property type="term" value="F:hydrolase activity"/>
    <property type="evidence" value="ECO:0007669"/>
    <property type="project" value="UniProtKB-KW"/>
</dbReference>
<name>C5C4J9_BEUC1</name>
<dbReference type="HOGENOM" id="CLU_020336_43_3_11"/>
<feature type="domain" description="AB hydrolase-1" evidence="2">
    <location>
        <begin position="43"/>
        <end position="255"/>
    </location>
</feature>
<proteinExistence type="predicted"/>
<evidence type="ECO:0000313" key="3">
    <source>
        <dbReference type="EMBL" id="ACQ82123.1"/>
    </source>
</evidence>
<dbReference type="EMBL" id="CP001618">
    <property type="protein sequence ID" value="ACQ82123.1"/>
    <property type="molecule type" value="Genomic_DNA"/>
</dbReference>
<accession>C5C4J9</accession>
<dbReference type="OrthoDB" id="63519at2"/>
<dbReference type="AlphaFoldDB" id="C5C4J9"/>
<sequence>MSSPLKTSTDRTRTATSADGTRIAYEQTGSGPPLVLVEAAGHYRRLSSFDGLVPLLATAFTVVRYDRRGRGESTDTPPYAVEREAGDLAAVIAAVGAPAFVHTFSSGALVALQAAAAGVAIARLSLAEPPVGDGSDAVEQRRFTAELERLVEASDNDGAVEFFLTSVGVPEDMLAGMRGTESWQAMVDVAPTLVYDSLASLATTTDLLADILIPTLVLASSGSSADLVGMADDVARGLPHGNLRTVDGDWHGLPDDAVADELRSFFLT</sequence>
<protein>
    <submittedName>
        <fullName evidence="3">Alpha/beta hydrolase fold protein</fullName>
    </submittedName>
</protein>
<reference evidence="3 4" key="1">
    <citation type="journal article" date="2009" name="Stand. Genomic Sci.">
        <title>Complete genome sequence of Beutenbergia cavernae type strain (HKI 0122).</title>
        <authorList>
            <person name="Land M."/>
            <person name="Pukall R."/>
            <person name="Abt B."/>
            <person name="Goker M."/>
            <person name="Rohde M."/>
            <person name="Glavina Del Rio T."/>
            <person name="Tice H."/>
            <person name="Copeland A."/>
            <person name="Cheng J.F."/>
            <person name="Lucas S."/>
            <person name="Chen F."/>
            <person name="Nolan M."/>
            <person name="Bruce D."/>
            <person name="Goodwin L."/>
            <person name="Pitluck S."/>
            <person name="Ivanova N."/>
            <person name="Mavromatis K."/>
            <person name="Ovchinnikova G."/>
            <person name="Pati A."/>
            <person name="Chen A."/>
            <person name="Palaniappan K."/>
            <person name="Hauser L."/>
            <person name="Chang Y.J."/>
            <person name="Jefferies C.C."/>
            <person name="Saunders E."/>
            <person name="Brettin T."/>
            <person name="Detter J.C."/>
            <person name="Han C."/>
            <person name="Chain P."/>
            <person name="Bristow J."/>
            <person name="Eisen J.A."/>
            <person name="Markowitz V."/>
            <person name="Hugenholtz P."/>
            <person name="Kyrpides N.C."/>
            <person name="Klenk H.P."/>
            <person name="Lapidus A."/>
        </authorList>
    </citation>
    <scope>NUCLEOTIDE SEQUENCE [LARGE SCALE GENOMIC DNA]</scope>
    <source>
        <strain evidence="4">ATCC BAA-8 / DSM 12333 / NBRC 16432</strain>
    </source>
</reference>
<gene>
    <name evidence="3" type="ordered locus">Bcav_3881</name>
</gene>
<dbReference type="Pfam" id="PF12697">
    <property type="entry name" value="Abhydrolase_6"/>
    <property type="match status" value="1"/>
</dbReference>
<dbReference type="ESTHER" id="beuc1-c5c4j9">
    <property type="family name" value="6_AlphaBeta_hydrolase"/>
</dbReference>